<proteinExistence type="predicted"/>
<keyword evidence="3" id="KW-1185">Reference proteome</keyword>
<dbReference type="PANTHER" id="PTHR10174:SF213">
    <property type="entry name" value="CRAL-TRIO DOMAIN-CONTAINING PROTEIN"/>
    <property type="match status" value="1"/>
</dbReference>
<dbReference type="GO" id="GO:1902936">
    <property type="term" value="F:phosphatidylinositol bisphosphate binding"/>
    <property type="evidence" value="ECO:0007669"/>
    <property type="project" value="TreeGrafter"/>
</dbReference>
<dbReference type="Proteomes" id="UP001168821">
    <property type="component" value="Unassembled WGS sequence"/>
</dbReference>
<dbReference type="PANTHER" id="PTHR10174">
    <property type="entry name" value="ALPHA-TOCOPHEROL TRANSFER PROTEIN-RELATED"/>
    <property type="match status" value="1"/>
</dbReference>
<accession>A0AA38I3J8</accession>
<dbReference type="GO" id="GO:0016020">
    <property type="term" value="C:membrane"/>
    <property type="evidence" value="ECO:0007669"/>
    <property type="project" value="TreeGrafter"/>
</dbReference>
<dbReference type="InterPro" id="IPR036865">
    <property type="entry name" value="CRAL-TRIO_dom_sf"/>
</dbReference>
<name>A0AA38I3J8_9CUCU</name>
<feature type="domain" description="CRAL-TRIO" evidence="1">
    <location>
        <begin position="79"/>
        <end position="236"/>
    </location>
</feature>
<organism evidence="2 3">
    <name type="scientific">Zophobas morio</name>
    <dbReference type="NCBI Taxonomy" id="2755281"/>
    <lineage>
        <taxon>Eukaryota</taxon>
        <taxon>Metazoa</taxon>
        <taxon>Ecdysozoa</taxon>
        <taxon>Arthropoda</taxon>
        <taxon>Hexapoda</taxon>
        <taxon>Insecta</taxon>
        <taxon>Pterygota</taxon>
        <taxon>Neoptera</taxon>
        <taxon>Endopterygota</taxon>
        <taxon>Coleoptera</taxon>
        <taxon>Polyphaga</taxon>
        <taxon>Cucujiformia</taxon>
        <taxon>Tenebrionidae</taxon>
        <taxon>Zophobas</taxon>
    </lineage>
</organism>
<dbReference type="SMART" id="SM00516">
    <property type="entry name" value="SEC14"/>
    <property type="match status" value="1"/>
</dbReference>
<evidence type="ECO:0000313" key="2">
    <source>
        <dbReference type="EMBL" id="KAJ3648375.1"/>
    </source>
</evidence>
<dbReference type="Gene3D" id="1.20.5.1200">
    <property type="entry name" value="Alpha-tocopherol transfer"/>
    <property type="match status" value="1"/>
</dbReference>
<dbReference type="CDD" id="cd00170">
    <property type="entry name" value="SEC14"/>
    <property type="match status" value="1"/>
</dbReference>
<gene>
    <name evidence="2" type="ORF">Zmor_020185</name>
</gene>
<dbReference type="SUPFAM" id="SSF52087">
    <property type="entry name" value="CRAL/TRIO domain"/>
    <property type="match status" value="1"/>
</dbReference>
<protein>
    <recommendedName>
        <fullName evidence="1">CRAL-TRIO domain-containing protein</fullName>
    </recommendedName>
</protein>
<evidence type="ECO:0000259" key="1">
    <source>
        <dbReference type="PROSITE" id="PS50191"/>
    </source>
</evidence>
<dbReference type="InterPro" id="IPR001251">
    <property type="entry name" value="CRAL-TRIO_dom"/>
</dbReference>
<dbReference type="Pfam" id="PF00650">
    <property type="entry name" value="CRAL_TRIO"/>
    <property type="match status" value="1"/>
</dbReference>
<dbReference type="PROSITE" id="PS50191">
    <property type="entry name" value="CRAL_TRIO"/>
    <property type="match status" value="1"/>
</dbReference>
<evidence type="ECO:0000313" key="3">
    <source>
        <dbReference type="Proteomes" id="UP001168821"/>
    </source>
</evidence>
<dbReference type="Gene3D" id="3.40.525.10">
    <property type="entry name" value="CRAL-TRIO lipid binding domain"/>
    <property type="match status" value="1"/>
</dbReference>
<sequence>MERNFFDVEIDYDVDNNLKKQDVWKLIEWTKEEPHLPEINEAQAILFLQRWQYQNEITRDAVDSYFTFKTYCPELLVRGDLSSLDVSLITLLPKTPDGTNIVYIRLLDVDADKFDLATQMVHLDMTLMSNLYKEGNFNGYVVIVDMLDVPFNVISKLDPLQLKKILFYLQEVVPLRLKAIHYVHTKSFMTQFLNLVKALVKSDILVTENHSIECLAKYFPKDCLPEEYGGSAGNLTVLHEKSKRRFLENAALFNWEDRQAADENRRPPDNKILTNIVTFFHNK</sequence>
<comment type="caution">
    <text evidence="2">The sequence shown here is derived from an EMBL/GenBank/DDBJ whole genome shotgun (WGS) entry which is preliminary data.</text>
</comment>
<reference evidence="2" key="1">
    <citation type="journal article" date="2023" name="G3 (Bethesda)">
        <title>Whole genome assemblies of Zophobas morio and Tenebrio molitor.</title>
        <authorList>
            <person name="Kaur S."/>
            <person name="Stinson S.A."/>
            <person name="diCenzo G.C."/>
        </authorList>
    </citation>
    <scope>NUCLEOTIDE SEQUENCE</scope>
    <source>
        <strain evidence="2">QUZm001</strain>
    </source>
</reference>
<dbReference type="EMBL" id="JALNTZ010000006">
    <property type="protein sequence ID" value="KAJ3648375.1"/>
    <property type="molecule type" value="Genomic_DNA"/>
</dbReference>
<dbReference type="AlphaFoldDB" id="A0AA38I3J8"/>